<feature type="compositionally biased region" description="Basic residues" evidence="1">
    <location>
        <begin position="526"/>
        <end position="543"/>
    </location>
</feature>
<feature type="compositionally biased region" description="Polar residues" evidence="1">
    <location>
        <begin position="198"/>
        <end position="210"/>
    </location>
</feature>
<dbReference type="AlphaFoldDB" id="A0A9P7UTJ7"/>
<evidence type="ECO:0000256" key="1">
    <source>
        <dbReference type="SAM" id="MobiDB-lite"/>
    </source>
</evidence>
<feature type="compositionally biased region" description="Low complexity" evidence="1">
    <location>
        <begin position="867"/>
        <end position="881"/>
    </location>
</feature>
<feature type="compositionally biased region" description="Basic and acidic residues" evidence="1">
    <location>
        <begin position="546"/>
        <end position="561"/>
    </location>
</feature>
<proteinExistence type="predicted"/>
<comment type="caution">
    <text evidence="2">The sequence shown here is derived from an EMBL/GenBank/DDBJ whole genome shotgun (WGS) entry which is preliminary data.</text>
</comment>
<feature type="region of interest" description="Disordered" evidence="1">
    <location>
        <begin position="1"/>
        <end position="28"/>
    </location>
</feature>
<reference evidence="2" key="1">
    <citation type="journal article" date="2021" name="Genome Biol. Evol.">
        <title>The assembled and annotated genome of the fairy-ring fungus Marasmius oreades.</title>
        <authorList>
            <person name="Hiltunen M."/>
            <person name="Ament-Velasquez S.L."/>
            <person name="Johannesson H."/>
        </authorList>
    </citation>
    <scope>NUCLEOTIDE SEQUENCE</scope>
    <source>
        <strain evidence="2">03SP1</strain>
    </source>
</reference>
<dbReference type="KEGG" id="more:E1B28_007214"/>
<feature type="compositionally biased region" description="Polar residues" evidence="1">
    <location>
        <begin position="264"/>
        <end position="275"/>
    </location>
</feature>
<feature type="region of interest" description="Disordered" evidence="1">
    <location>
        <begin position="123"/>
        <end position="161"/>
    </location>
</feature>
<feature type="region of interest" description="Disordered" evidence="1">
    <location>
        <begin position="512"/>
        <end position="599"/>
    </location>
</feature>
<accession>A0A9P7UTJ7</accession>
<dbReference type="Proteomes" id="UP001049176">
    <property type="component" value="Chromosome 4"/>
</dbReference>
<dbReference type="GeneID" id="66076290"/>
<feature type="compositionally biased region" description="Acidic residues" evidence="1">
    <location>
        <begin position="890"/>
        <end position="910"/>
    </location>
</feature>
<feature type="region of interest" description="Disordered" evidence="1">
    <location>
        <begin position="188"/>
        <end position="235"/>
    </location>
</feature>
<feature type="region of interest" description="Disordered" evidence="1">
    <location>
        <begin position="694"/>
        <end position="762"/>
    </location>
</feature>
<feature type="region of interest" description="Disordered" evidence="1">
    <location>
        <begin position="256"/>
        <end position="357"/>
    </location>
</feature>
<dbReference type="OrthoDB" id="2507488at2759"/>
<sequence>MYPSSVATRRVKPLPKRRRTDSISTSVPSNVNLNHYYHSSASPHFNSNVHTYNSLPFPLPQNLPDPHSLPPLPPNLPSTPPVPSLLPISDELLTQWRDYCLPLLGSAADALLSAGGLGGQVYSGGRSGNPNSTRGSERDQTAGGGAGGGEPNPPNPLFPFSQLTPQVASQLTAQLESFVSLASAAVSAASGGTGGGSQPESSANFANTAASLGGPPSLSSPNQGPGPTPPQLDPVTAATYFTHHLNASLRAAGLSGAFPPTAPQPTVSTTDSLYSNRPKVMGGDKGHTPNGISTQPLPSHHDRVLEADEVGGGVSDRDYREDELDDRDDRDDDRANGRNNTKKRKVPGLFSRSGVMNGDGTERVVNGYGVNGLPLDIRAGEGEGVVDTEGNRIREIEYTGELGRGNRGMMGHESRRPRARPTMSRVTMAGIQHKTRKRQLASVLLRGVNENVPHNNASTVPITSGVQNEGAKVKPHTGATTASVSTELALDQMLSDLTGLGLYSYPSLGLPPRNGTAASLTEKPKVKVRLSKRKGVRNARKVSHGGGKEGKSSGKVNKENDLPPPPASITGKKKKGRGSGARAEPSGDTDEAKDGGSEERGILVPKCNFTFTYRSATSGRLQATKEQVKLLRSRFEAELARQTAKLAGEAKLRANENGADGRVGKKRVTSTTGGGGNTISAGVTTANASTATATSNVESASQSSTPSKNVNKKKKKKRSALANASNPHHLRNYVPSRVPGIGNTNNHQANANANVNDANELGPLPQQFLSAEIRPKKRGGKSDSNAFVNSASNLNLANPAEEWICAFCEYELFYGDDADFRKAVRKRKAILRRRKRAKEKAADKASGEASRRVRERQKELEKEQMNQQAQSTQTASTGQSQDSPPNPNDLDGDLESEGYNEDEYDREEEE</sequence>
<feature type="compositionally biased region" description="Low complexity" evidence="1">
    <location>
        <begin position="743"/>
        <end position="759"/>
    </location>
</feature>
<dbReference type="EMBL" id="CM032184">
    <property type="protein sequence ID" value="KAG7093543.1"/>
    <property type="molecule type" value="Genomic_DNA"/>
</dbReference>
<feature type="compositionally biased region" description="Basic residues" evidence="1">
    <location>
        <begin position="710"/>
        <end position="719"/>
    </location>
</feature>
<keyword evidence="3" id="KW-1185">Reference proteome</keyword>
<feature type="compositionally biased region" description="Low complexity" evidence="1">
    <location>
        <begin position="211"/>
        <end position="223"/>
    </location>
</feature>
<feature type="region of interest" description="Disordered" evidence="1">
    <location>
        <begin position="832"/>
        <end position="910"/>
    </location>
</feature>
<evidence type="ECO:0000313" key="2">
    <source>
        <dbReference type="EMBL" id="KAG7093543.1"/>
    </source>
</evidence>
<evidence type="ECO:0000313" key="3">
    <source>
        <dbReference type="Proteomes" id="UP001049176"/>
    </source>
</evidence>
<feature type="compositionally biased region" description="Basic and acidic residues" evidence="1">
    <location>
        <begin position="839"/>
        <end position="864"/>
    </location>
</feature>
<feature type="compositionally biased region" description="Basic and acidic residues" evidence="1">
    <location>
        <begin position="590"/>
        <end position="599"/>
    </location>
</feature>
<feature type="region of interest" description="Disordered" evidence="1">
    <location>
        <begin position="651"/>
        <end position="682"/>
    </location>
</feature>
<name>A0A9P7UTJ7_9AGAR</name>
<organism evidence="2 3">
    <name type="scientific">Marasmius oreades</name>
    <name type="common">fairy-ring Marasmius</name>
    <dbReference type="NCBI Taxonomy" id="181124"/>
    <lineage>
        <taxon>Eukaryota</taxon>
        <taxon>Fungi</taxon>
        <taxon>Dikarya</taxon>
        <taxon>Basidiomycota</taxon>
        <taxon>Agaricomycotina</taxon>
        <taxon>Agaricomycetes</taxon>
        <taxon>Agaricomycetidae</taxon>
        <taxon>Agaricales</taxon>
        <taxon>Marasmiineae</taxon>
        <taxon>Marasmiaceae</taxon>
        <taxon>Marasmius</taxon>
    </lineage>
</organism>
<protein>
    <submittedName>
        <fullName evidence="2">Uncharacterized protein</fullName>
    </submittedName>
</protein>
<dbReference type="RefSeq" id="XP_043010013.1">
    <property type="nucleotide sequence ID" value="XM_043151931.1"/>
</dbReference>
<gene>
    <name evidence="2" type="ORF">E1B28_007214</name>
</gene>
<feature type="compositionally biased region" description="Basic residues" evidence="1">
    <location>
        <begin position="9"/>
        <end position="19"/>
    </location>
</feature>
<feature type="region of interest" description="Disordered" evidence="1">
    <location>
        <begin position="403"/>
        <end position="423"/>
    </location>
</feature>
<feature type="compositionally biased region" description="Acidic residues" evidence="1">
    <location>
        <begin position="321"/>
        <end position="331"/>
    </location>
</feature>